<dbReference type="RefSeq" id="WP_250857450.1">
    <property type="nucleotide sequence ID" value="NZ_JAGSOJ010000001.1"/>
</dbReference>
<dbReference type="Proteomes" id="UP001056429">
    <property type="component" value="Unassembled WGS sequence"/>
</dbReference>
<feature type="transmembrane region" description="Helical" evidence="1">
    <location>
        <begin position="43"/>
        <end position="63"/>
    </location>
</feature>
<comment type="caution">
    <text evidence="2">The sequence shown here is derived from an EMBL/GenBank/DDBJ whole genome shotgun (WGS) entry which is preliminary data.</text>
</comment>
<accession>A0A9J6NZL2</accession>
<protein>
    <submittedName>
        <fullName evidence="2">Uncharacterized protein</fullName>
    </submittedName>
</protein>
<evidence type="ECO:0000313" key="2">
    <source>
        <dbReference type="EMBL" id="MCM1988584.1"/>
    </source>
</evidence>
<keyword evidence="1" id="KW-0812">Transmembrane</keyword>
<feature type="transmembrane region" description="Helical" evidence="1">
    <location>
        <begin position="12"/>
        <end position="37"/>
    </location>
</feature>
<keyword evidence="1" id="KW-0472">Membrane</keyword>
<dbReference type="AlphaFoldDB" id="A0A9J6NZL2"/>
<reference evidence="2" key="1">
    <citation type="journal article" date="2021" name="mSystems">
        <title>Bacteria and Archaea Synergistically Convert Glycine Betaine to Biogenic Methane in the Formosa Cold Seep of the South China Sea.</title>
        <authorList>
            <person name="Li L."/>
            <person name="Zhang W."/>
            <person name="Zhang S."/>
            <person name="Song L."/>
            <person name="Sun Q."/>
            <person name="Zhang H."/>
            <person name="Xiang H."/>
            <person name="Dong X."/>
        </authorList>
    </citation>
    <scope>NUCLEOTIDE SEQUENCE</scope>
    <source>
        <strain evidence="2">ZWT</strain>
    </source>
</reference>
<sequence>MKKIGVGSLSIFLIFICYILNKLSILRYLFSLVGLPIYSYWGYIKYDNTSYVLIVILIASFYIGKKYPYHFGAKIGSLLSILSICTSIGQLLGFILSS</sequence>
<name>A0A9J6NZL2_9CLOT</name>
<feature type="transmembrane region" description="Helical" evidence="1">
    <location>
        <begin position="75"/>
        <end position="96"/>
    </location>
</feature>
<dbReference type="EMBL" id="JAGSOJ010000001">
    <property type="protein sequence ID" value="MCM1988584.1"/>
    <property type="molecule type" value="Genomic_DNA"/>
</dbReference>
<gene>
    <name evidence="2" type="ORF">KDK92_02445</name>
</gene>
<reference evidence="2" key="2">
    <citation type="submission" date="2021-04" db="EMBL/GenBank/DDBJ databases">
        <authorList>
            <person name="Dong X."/>
        </authorList>
    </citation>
    <scope>NUCLEOTIDE SEQUENCE</scope>
    <source>
        <strain evidence="2">ZWT</strain>
    </source>
</reference>
<organism evidence="2 3">
    <name type="scientific">Oceanirhabdus seepicola</name>
    <dbReference type="NCBI Taxonomy" id="2828781"/>
    <lineage>
        <taxon>Bacteria</taxon>
        <taxon>Bacillati</taxon>
        <taxon>Bacillota</taxon>
        <taxon>Clostridia</taxon>
        <taxon>Eubacteriales</taxon>
        <taxon>Clostridiaceae</taxon>
        <taxon>Oceanirhabdus</taxon>
    </lineage>
</organism>
<evidence type="ECO:0000256" key="1">
    <source>
        <dbReference type="SAM" id="Phobius"/>
    </source>
</evidence>
<keyword evidence="3" id="KW-1185">Reference proteome</keyword>
<evidence type="ECO:0000313" key="3">
    <source>
        <dbReference type="Proteomes" id="UP001056429"/>
    </source>
</evidence>
<keyword evidence="1" id="KW-1133">Transmembrane helix</keyword>
<proteinExistence type="predicted"/>